<gene>
    <name evidence="3" type="ORF">CYMTET_31777</name>
</gene>
<sequence>MEAFETNSFSTSFSTAYSLQVAEAAAVVLQSVAILSILPGSVSVLSSCNFLLAASASMARFIGILQDDPSSIFTHPEFSQYGEVTSDDISIHTFTANSSVTNTAGTVAPTLSPASGDVSVTEPPIRTPAHAGGADSGTMPVALTAVEEDDDGDNAGLFAGALVWLVTGVGIVFLLVCFGMAWYYQYREILHERAKKSGWQPLGVASPSAKITSPDSKGKSQQPEQSASSSTLSKDAELNAWASVINRHELKSENTSPAVVKIGPLEASELPPPKFLRRTPSNSPMRFGGSQQQQELSSPHSAIAPSSPGENSSARIVPAADSPTLRPLLPVGGNVRSS</sequence>
<proteinExistence type="predicted"/>
<dbReference type="EMBL" id="LGRX02018932">
    <property type="protein sequence ID" value="KAK3259219.1"/>
    <property type="molecule type" value="Genomic_DNA"/>
</dbReference>
<keyword evidence="2" id="KW-0812">Transmembrane</keyword>
<dbReference type="Proteomes" id="UP001190700">
    <property type="component" value="Unassembled WGS sequence"/>
</dbReference>
<feature type="compositionally biased region" description="Polar residues" evidence="1">
    <location>
        <begin position="279"/>
        <end position="296"/>
    </location>
</feature>
<feature type="transmembrane region" description="Helical" evidence="2">
    <location>
        <begin position="161"/>
        <end position="184"/>
    </location>
</feature>
<dbReference type="AlphaFoldDB" id="A0AAE0KSW7"/>
<keyword evidence="2" id="KW-1133">Transmembrane helix</keyword>
<keyword evidence="4" id="KW-1185">Reference proteome</keyword>
<feature type="region of interest" description="Disordered" evidence="1">
    <location>
        <begin position="269"/>
        <end position="338"/>
    </location>
</feature>
<protein>
    <submittedName>
        <fullName evidence="3">Uncharacterized protein</fullName>
    </submittedName>
</protein>
<evidence type="ECO:0000313" key="3">
    <source>
        <dbReference type="EMBL" id="KAK3259219.1"/>
    </source>
</evidence>
<evidence type="ECO:0000256" key="2">
    <source>
        <dbReference type="SAM" id="Phobius"/>
    </source>
</evidence>
<reference evidence="3 4" key="1">
    <citation type="journal article" date="2015" name="Genome Biol. Evol.">
        <title>Comparative Genomics of a Bacterivorous Green Alga Reveals Evolutionary Causalities and Consequences of Phago-Mixotrophic Mode of Nutrition.</title>
        <authorList>
            <person name="Burns J.A."/>
            <person name="Paasch A."/>
            <person name="Narechania A."/>
            <person name="Kim E."/>
        </authorList>
    </citation>
    <scope>NUCLEOTIDE SEQUENCE [LARGE SCALE GENOMIC DNA]</scope>
    <source>
        <strain evidence="3 4">PLY_AMNH</strain>
    </source>
</reference>
<accession>A0AAE0KSW7</accession>
<feature type="compositionally biased region" description="Polar residues" evidence="1">
    <location>
        <begin position="209"/>
        <end position="233"/>
    </location>
</feature>
<evidence type="ECO:0000256" key="1">
    <source>
        <dbReference type="SAM" id="MobiDB-lite"/>
    </source>
</evidence>
<comment type="caution">
    <text evidence="3">The sequence shown here is derived from an EMBL/GenBank/DDBJ whole genome shotgun (WGS) entry which is preliminary data.</text>
</comment>
<name>A0AAE0KSW7_9CHLO</name>
<evidence type="ECO:0000313" key="4">
    <source>
        <dbReference type="Proteomes" id="UP001190700"/>
    </source>
</evidence>
<feature type="region of interest" description="Disordered" evidence="1">
    <location>
        <begin position="200"/>
        <end position="234"/>
    </location>
</feature>
<feature type="compositionally biased region" description="Low complexity" evidence="1">
    <location>
        <begin position="297"/>
        <end position="308"/>
    </location>
</feature>
<keyword evidence="2" id="KW-0472">Membrane</keyword>
<organism evidence="3 4">
    <name type="scientific">Cymbomonas tetramitiformis</name>
    <dbReference type="NCBI Taxonomy" id="36881"/>
    <lineage>
        <taxon>Eukaryota</taxon>
        <taxon>Viridiplantae</taxon>
        <taxon>Chlorophyta</taxon>
        <taxon>Pyramimonadophyceae</taxon>
        <taxon>Pyramimonadales</taxon>
        <taxon>Pyramimonadaceae</taxon>
        <taxon>Cymbomonas</taxon>
    </lineage>
</organism>